<dbReference type="PANTHER" id="PTHR30151">
    <property type="entry name" value="ALKANE SULFONATE ABC TRANSPORTER-RELATED, MEMBRANE SUBUNIT"/>
    <property type="match status" value="1"/>
</dbReference>
<accession>A0ABS5F2P9</accession>
<evidence type="ECO:0000259" key="9">
    <source>
        <dbReference type="PROSITE" id="PS50928"/>
    </source>
</evidence>
<evidence type="ECO:0000256" key="4">
    <source>
        <dbReference type="ARBA" id="ARBA00022692"/>
    </source>
</evidence>
<proteinExistence type="inferred from homology"/>
<dbReference type="EMBL" id="JAAGBB010000027">
    <property type="protein sequence ID" value="MBR0666854.1"/>
    <property type="molecule type" value="Genomic_DNA"/>
</dbReference>
<dbReference type="Pfam" id="PF00528">
    <property type="entry name" value="BPD_transp_1"/>
    <property type="match status" value="1"/>
</dbReference>
<dbReference type="InterPro" id="IPR035906">
    <property type="entry name" value="MetI-like_sf"/>
</dbReference>
<keyword evidence="5 7" id="KW-1133">Transmembrane helix</keyword>
<dbReference type="PROSITE" id="PS50928">
    <property type="entry name" value="ABC_TM1"/>
    <property type="match status" value="1"/>
</dbReference>
<dbReference type="InterPro" id="IPR000515">
    <property type="entry name" value="MetI-like"/>
</dbReference>
<evidence type="ECO:0000256" key="7">
    <source>
        <dbReference type="RuleBase" id="RU363032"/>
    </source>
</evidence>
<dbReference type="CDD" id="cd06261">
    <property type="entry name" value="TM_PBP2"/>
    <property type="match status" value="1"/>
</dbReference>
<dbReference type="RefSeq" id="WP_211854635.1">
    <property type="nucleotide sequence ID" value="NZ_JAAGBB010000027.1"/>
</dbReference>
<reference evidence="11" key="1">
    <citation type="journal article" date="2021" name="Syst. Appl. Microbiol.">
        <title>Roseomonas hellenica sp. nov., isolated from roots of wild-growing Alkanna tinctoria.</title>
        <authorList>
            <person name="Rat A."/>
            <person name="Naranjo H.D."/>
            <person name="Lebbe L."/>
            <person name="Cnockaert M."/>
            <person name="Krigas N."/>
            <person name="Grigoriadou K."/>
            <person name="Maloupa E."/>
            <person name="Willems A."/>
        </authorList>
    </citation>
    <scope>NUCLEOTIDE SEQUENCE [LARGE SCALE GENOMIC DNA]</scope>
    <source>
        <strain evidence="11">LMG 31523</strain>
    </source>
</reference>
<feature type="domain" description="ABC transmembrane type-1" evidence="9">
    <location>
        <begin position="77"/>
        <end position="257"/>
    </location>
</feature>
<keyword evidence="11" id="KW-1185">Reference proteome</keyword>
<feature type="transmembrane region" description="Helical" evidence="7">
    <location>
        <begin position="111"/>
        <end position="137"/>
    </location>
</feature>
<comment type="similarity">
    <text evidence="7">Belongs to the binding-protein-dependent transport system permease family.</text>
</comment>
<keyword evidence="3" id="KW-1003">Cell membrane</keyword>
<comment type="subcellular location">
    <subcellularLocation>
        <location evidence="1 7">Cell membrane</location>
        <topology evidence="1 7">Multi-pass membrane protein</topology>
    </subcellularLocation>
</comment>
<feature type="transmembrane region" description="Helical" evidence="7">
    <location>
        <begin position="21"/>
        <end position="42"/>
    </location>
</feature>
<comment type="caution">
    <text evidence="10">The sequence shown here is derived from an EMBL/GenBank/DDBJ whole genome shotgun (WGS) entry which is preliminary data.</text>
</comment>
<evidence type="ECO:0000256" key="2">
    <source>
        <dbReference type="ARBA" id="ARBA00022448"/>
    </source>
</evidence>
<evidence type="ECO:0000256" key="6">
    <source>
        <dbReference type="ARBA" id="ARBA00023136"/>
    </source>
</evidence>
<organism evidence="10 11">
    <name type="scientific">Plastoroseomonas hellenica</name>
    <dbReference type="NCBI Taxonomy" id="2687306"/>
    <lineage>
        <taxon>Bacteria</taxon>
        <taxon>Pseudomonadati</taxon>
        <taxon>Pseudomonadota</taxon>
        <taxon>Alphaproteobacteria</taxon>
        <taxon>Acetobacterales</taxon>
        <taxon>Acetobacteraceae</taxon>
        <taxon>Plastoroseomonas</taxon>
    </lineage>
</organism>
<evidence type="ECO:0000256" key="5">
    <source>
        <dbReference type="ARBA" id="ARBA00022989"/>
    </source>
</evidence>
<keyword evidence="2 7" id="KW-0813">Transport</keyword>
<evidence type="ECO:0000313" key="10">
    <source>
        <dbReference type="EMBL" id="MBR0666854.1"/>
    </source>
</evidence>
<evidence type="ECO:0000313" key="11">
    <source>
        <dbReference type="Proteomes" id="UP001196870"/>
    </source>
</evidence>
<keyword evidence="6 7" id="KW-0472">Membrane</keyword>
<sequence>MSQPRAASRSIGATAAEGAPGASRGAGILLPLLSGIGGLGLWELAVRGFDLPSYLLPAPSEIAVVMAEKAHLLLDQLQYTAFAAVTGFVIALIIALVLGALIAASPAVERVLYVWLVVFHAIPKVVVAPLLLVWIGFGLKSSIIFVVVFTFFPMLVNTVTGLRSADPDLLLLTRSMGGNAWQTLRTIRLPSAMPSIISGIKISITLAPLGAVIGEFVASNKGLGHMLIQSVGSLEVPTAFAAVVVVSVLGIITWYLAEYVERIAIPWHASQRGRAEE</sequence>
<protein>
    <submittedName>
        <fullName evidence="10">ABC transporter permease</fullName>
    </submittedName>
</protein>
<feature type="transmembrane region" description="Helical" evidence="7">
    <location>
        <begin position="195"/>
        <end position="218"/>
    </location>
</feature>
<evidence type="ECO:0000256" key="8">
    <source>
        <dbReference type="SAM" id="MobiDB-lite"/>
    </source>
</evidence>
<feature type="transmembrane region" description="Helical" evidence="7">
    <location>
        <begin position="238"/>
        <end position="257"/>
    </location>
</feature>
<feature type="transmembrane region" description="Helical" evidence="7">
    <location>
        <begin position="81"/>
        <end position="104"/>
    </location>
</feature>
<dbReference type="SUPFAM" id="SSF161098">
    <property type="entry name" value="MetI-like"/>
    <property type="match status" value="1"/>
</dbReference>
<dbReference type="Proteomes" id="UP001196870">
    <property type="component" value="Unassembled WGS sequence"/>
</dbReference>
<name>A0ABS5F2P9_9PROT</name>
<evidence type="ECO:0000256" key="1">
    <source>
        <dbReference type="ARBA" id="ARBA00004651"/>
    </source>
</evidence>
<dbReference type="PANTHER" id="PTHR30151:SF20">
    <property type="entry name" value="ABC TRANSPORTER PERMEASE PROTEIN HI_0355-RELATED"/>
    <property type="match status" value="1"/>
</dbReference>
<evidence type="ECO:0000256" key="3">
    <source>
        <dbReference type="ARBA" id="ARBA00022475"/>
    </source>
</evidence>
<keyword evidence="4 7" id="KW-0812">Transmembrane</keyword>
<feature type="transmembrane region" description="Helical" evidence="7">
    <location>
        <begin position="143"/>
        <end position="162"/>
    </location>
</feature>
<gene>
    <name evidence="10" type="ORF">GXW71_21010</name>
</gene>
<feature type="region of interest" description="Disordered" evidence="8">
    <location>
        <begin position="1"/>
        <end position="21"/>
    </location>
</feature>
<dbReference type="Gene3D" id="1.10.3720.10">
    <property type="entry name" value="MetI-like"/>
    <property type="match status" value="1"/>
</dbReference>